<evidence type="ECO:0000256" key="2">
    <source>
        <dbReference type="ARBA" id="ARBA00022630"/>
    </source>
</evidence>
<dbReference type="NCBIfam" id="TIGR00275">
    <property type="entry name" value="aminoacetone oxidase family FAD-binding enzyme"/>
    <property type="match status" value="1"/>
</dbReference>
<dbReference type="InterPro" id="IPR022460">
    <property type="entry name" value="Flavoprotein_PP4765"/>
</dbReference>
<dbReference type="PANTHER" id="PTHR42887:SF1">
    <property type="entry name" value="BLR3961 PROTEIN"/>
    <property type="match status" value="1"/>
</dbReference>
<dbReference type="InterPro" id="IPR036188">
    <property type="entry name" value="FAD/NAD-bd_sf"/>
</dbReference>
<comment type="cofactor">
    <cofactor evidence="1">
        <name>FAD</name>
        <dbReference type="ChEBI" id="CHEBI:57692"/>
    </cofactor>
</comment>
<dbReference type="InterPro" id="IPR055178">
    <property type="entry name" value="RsdA/BaiN/AoA(So)-like_dom"/>
</dbReference>
<dbReference type="PANTHER" id="PTHR42887">
    <property type="entry name" value="OS12G0638800 PROTEIN"/>
    <property type="match status" value="1"/>
</dbReference>
<dbReference type="Proteomes" id="UP000005954">
    <property type="component" value="Unassembled WGS sequence"/>
</dbReference>
<evidence type="ECO:0000256" key="1">
    <source>
        <dbReference type="ARBA" id="ARBA00001974"/>
    </source>
</evidence>
<dbReference type="EMBL" id="AALY01000001">
    <property type="protein sequence ID" value="EAP77081.1"/>
    <property type="molecule type" value="Genomic_DNA"/>
</dbReference>
<accession>A3SIA0</accession>
<dbReference type="InterPro" id="IPR023166">
    <property type="entry name" value="BaiN-like_dom_sf"/>
</dbReference>
<dbReference type="HOGENOM" id="CLU_025174_1_0_5"/>
<name>A3SIA0_ROSNI</name>
<protein>
    <recommendedName>
        <fullName evidence="8">Aminoacetone oxidase family FAD-binding enzyme</fullName>
    </recommendedName>
</protein>
<dbReference type="NCBIfam" id="TIGR03862">
    <property type="entry name" value="flavo_PP4765"/>
    <property type="match status" value="1"/>
</dbReference>
<dbReference type="Pfam" id="PF22780">
    <property type="entry name" value="HI0933_like_1st"/>
    <property type="match status" value="1"/>
</dbReference>
<dbReference type="eggNOG" id="COG2081">
    <property type="taxonomic scope" value="Bacteria"/>
</dbReference>
<keyword evidence="3" id="KW-0274">FAD</keyword>
<evidence type="ECO:0000259" key="5">
    <source>
        <dbReference type="Pfam" id="PF22780"/>
    </source>
</evidence>
<feature type="domain" description="RsdA/BaiN/AoA(So)-like insert" evidence="5">
    <location>
        <begin position="185"/>
        <end position="325"/>
    </location>
</feature>
<dbReference type="STRING" id="89187.ISM_02290"/>
<dbReference type="Gene3D" id="3.50.50.60">
    <property type="entry name" value="FAD/NAD(P)-binding domain"/>
    <property type="match status" value="1"/>
</dbReference>
<reference evidence="6 7" key="1">
    <citation type="submission" date="2005-12" db="EMBL/GenBank/DDBJ databases">
        <authorList>
            <person name="Moran M.A."/>
            <person name="Ferriera S."/>
            <person name="Johnson J."/>
            <person name="Kravitz S."/>
            <person name="Halpern A."/>
            <person name="Remington K."/>
            <person name="Beeson K."/>
            <person name="Tran B."/>
            <person name="Rogers Y.-H."/>
            <person name="Friedman R."/>
            <person name="Venter J.C."/>
        </authorList>
    </citation>
    <scope>NUCLEOTIDE SEQUENCE [LARGE SCALE GENOMIC DNA]</scope>
    <source>
        <strain evidence="7">ATCC BAA-591 / DSM 15170 / ISM</strain>
    </source>
</reference>
<dbReference type="RefSeq" id="WP_009812483.1">
    <property type="nucleotide sequence ID" value="NZ_CH724156.1"/>
</dbReference>
<organism evidence="6 7">
    <name type="scientific">Roseovarius nubinhibens (strain ATCC BAA-591 / DSM 15170 / ISM)</name>
    <dbReference type="NCBI Taxonomy" id="89187"/>
    <lineage>
        <taxon>Bacteria</taxon>
        <taxon>Pseudomonadati</taxon>
        <taxon>Pseudomonadota</taxon>
        <taxon>Alphaproteobacteria</taxon>
        <taxon>Rhodobacterales</taxon>
        <taxon>Roseobacteraceae</taxon>
        <taxon>Roseovarius</taxon>
    </lineage>
</organism>
<feature type="domain" description="RsdA/BaiN/AoA(So)-like Rossmann fold-like" evidence="4">
    <location>
        <begin position="3"/>
        <end position="377"/>
    </location>
</feature>
<keyword evidence="2" id="KW-0285">Flavoprotein</keyword>
<dbReference type="InterPro" id="IPR004792">
    <property type="entry name" value="BaiN-like"/>
</dbReference>
<dbReference type="Gene3D" id="1.10.8.260">
    <property type="entry name" value="HI0933 insert domain-like"/>
    <property type="match status" value="1"/>
</dbReference>
<keyword evidence="7" id="KW-1185">Reference proteome</keyword>
<dbReference type="PRINTS" id="PR00368">
    <property type="entry name" value="FADPNR"/>
</dbReference>
<dbReference type="AlphaFoldDB" id="A3SIA0"/>
<dbReference type="SUPFAM" id="SSF160996">
    <property type="entry name" value="HI0933 insert domain-like"/>
    <property type="match status" value="1"/>
</dbReference>
<sequence length="385" mass="41118">MSEALIIGAGPAGLMAAERLAASGVAVTLAEAKPSPARKFLMAGKSGLNLTKDEPFEAFLAQFGAAQAELAPMLRGFGPEAVQDWARGLGQPLFTGSTGRVFPEAMKASPLLRAWLARLEGAGVRLERRWRWTGWDGETCRIETPEGPRVLRPRATILACGGASWARLGSDGAWAGWVEGTAPFRPANMGFAVSWSDHMRRHFGTPVKGCALQAGDQLSRGEFVISERGIEGGGIYALSAAMRDGAPLTIDLAPDLSLEDLRARLARPRGKQSLANHLRRTLRLDPVKQALLMEFARPLPEDLAPRVKALAVSHDGPRPMDEAISTAGGLRFDALDEGLMLRDRPGTFAAGEMLDWEAPTGGYLLTACLATGRWAGDAAARYLAG</sequence>
<dbReference type="InterPro" id="IPR057661">
    <property type="entry name" value="RsdA/BaiN/AoA(So)_Rossmann"/>
</dbReference>
<dbReference type="OrthoDB" id="5288829at2"/>
<evidence type="ECO:0000259" key="4">
    <source>
        <dbReference type="Pfam" id="PF03486"/>
    </source>
</evidence>
<dbReference type="SUPFAM" id="SSF51905">
    <property type="entry name" value="FAD/NAD(P)-binding domain"/>
    <property type="match status" value="1"/>
</dbReference>
<dbReference type="Gene3D" id="2.40.30.10">
    <property type="entry name" value="Translation factors"/>
    <property type="match status" value="1"/>
</dbReference>
<gene>
    <name evidence="6" type="ORF">ISM_02290</name>
</gene>
<proteinExistence type="predicted"/>
<evidence type="ECO:0008006" key="8">
    <source>
        <dbReference type="Google" id="ProtNLM"/>
    </source>
</evidence>
<comment type="caution">
    <text evidence="6">The sequence shown here is derived from an EMBL/GenBank/DDBJ whole genome shotgun (WGS) entry which is preliminary data.</text>
</comment>
<evidence type="ECO:0000313" key="6">
    <source>
        <dbReference type="EMBL" id="EAP77081.1"/>
    </source>
</evidence>
<dbReference type="Pfam" id="PF03486">
    <property type="entry name" value="HI0933_like"/>
    <property type="match status" value="1"/>
</dbReference>
<evidence type="ECO:0000313" key="7">
    <source>
        <dbReference type="Proteomes" id="UP000005954"/>
    </source>
</evidence>
<evidence type="ECO:0000256" key="3">
    <source>
        <dbReference type="ARBA" id="ARBA00022827"/>
    </source>
</evidence>